<dbReference type="Gene3D" id="3.40.309.10">
    <property type="entry name" value="Aldehyde Dehydrogenase, Chain A, domain 2"/>
    <property type="match status" value="1"/>
</dbReference>
<dbReference type="PANTHER" id="PTHR11699">
    <property type="entry name" value="ALDEHYDE DEHYDROGENASE-RELATED"/>
    <property type="match status" value="1"/>
</dbReference>
<keyword evidence="5" id="KW-1185">Reference proteome</keyword>
<feature type="region of interest" description="Disordered" evidence="2">
    <location>
        <begin position="474"/>
        <end position="518"/>
    </location>
</feature>
<evidence type="ECO:0000259" key="3">
    <source>
        <dbReference type="Pfam" id="PF00171"/>
    </source>
</evidence>
<feature type="domain" description="Aldehyde dehydrogenase" evidence="3">
    <location>
        <begin position="21"/>
        <end position="282"/>
    </location>
</feature>
<dbReference type="InterPro" id="IPR016161">
    <property type="entry name" value="Ald_DH/histidinol_DH"/>
</dbReference>
<organism evidence="4 5">
    <name type="scientific">Fodinicurvata halophila</name>
    <dbReference type="NCBI Taxonomy" id="1419723"/>
    <lineage>
        <taxon>Bacteria</taxon>
        <taxon>Pseudomonadati</taxon>
        <taxon>Pseudomonadota</taxon>
        <taxon>Alphaproteobacteria</taxon>
        <taxon>Rhodospirillales</taxon>
        <taxon>Rhodovibrionaceae</taxon>
        <taxon>Fodinicurvata</taxon>
    </lineage>
</organism>
<dbReference type="InterPro" id="IPR016163">
    <property type="entry name" value="Ald_DH_C"/>
</dbReference>
<evidence type="ECO:0000313" key="4">
    <source>
        <dbReference type="EMBL" id="MFC4350310.1"/>
    </source>
</evidence>
<evidence type="ECO:0000313" key="5">
    <source>
        <dbReference type="Proteomes" id="UP001595799"/>
    </source>
</evidence>
<dbReference type="EMBL" id="JBHSCW010000001">
    <property type="protein sequence ID" value="MFC4350310.1"/>
    <property type="molecule type" value="Genomic_DNA"/>
</dbReference>
<gene>
    <name evidence="4" type="ORF">ACFOW6_02010</name>
</gene>
<sequence>MMEPEIRSLVEISDSKPALRSHADIVLSRARWAASIFQRFDRDTTMHIAEAVARTAHQNAGKYAEWAVEETGFGVVEHKKLKNELTAMPLVDHYRDEDFVNPVIDEARKMVRIPRPAGVVLALTPSTNPIATVNFKVMMALMTRNAVVISPHPAARACCVDAVKAMADAAIEAGAPDGCIQVIEQPSIPLIEEFMASDKTSVILATGGTAMVRAAYSSSNPAIGVGPGNAPVYVDPSAEMQDAAQRIVDSKSFDNSILCTNESVLITLPEADKKLRQALKQAGAYLCDDEEVERLRRYLFHDRGFNVAAVGRDAVWIAQECGIRVPAKTKILVAPVTQLGIEERMTREKLCPVLAYHVAKNQTQALSQARAVLRFTGAGHSAAIHAGESQVVADYARSVEAYRVVVNAPCSQGAAGFQTHLAPTFTIGTGYFGRSSIGENIGPHHLIHWTRVAYNSDPSVSFGDYQAADFGFDGPLPHAPSDGVPGAGRAARPSRSRSSAADTGSGGGAGVGMDSRTREELRRLIAEEVRNVIKGGH</sequence>
<reference evidence="5" key="1">
    <citation type="journal article" date="2019" name="Int. J. Syst. Evol. Microbiol.">
        <title>The Global Catalogue of Microorganisms (GCM) 10K type strain sequencing project: providing services to taxonomists for standard genome sequencing and annotation.</title>
        <authorList>
            <consortium name="The Broad Institute Genomics Platform"/>
            <consortium name="The Broad Institute Genome Sequencing Center for Infectious Disease"/>
            <person name="Wu L."/>
            <person name="Ma J."/>
        </authorList>
    </citation>
    <scope>NUCLEOTIDE SEQUENCE [LARGE SCALE GENOMIC DNA]</scope>
    <source>
        <strain evidence="5">CECT 8472</strain>
    </source>
</reference>
<keyword evidence="1" id="KW-0560">Oxidoreductase</keyword>
<dbReference type="InterPro" id="IPR016162">
    <property type="entry name" value="Ald_DH_N"/>
</dbReference>
<dbReference type="InterPro" id="IPR015590">
    <property type="entry name" value="Aldehyde_DH_dom"/>
</dbReference>
<comment type="caution">
    <text evidence="4">The sequence shown here is derived from an EMBL/GenBank/DDBJ whole genome shotgun (WGS) entry which is preliminary data.</text>
</comment>
<evidence type="ECO:0000256" key="1">
    <source>
        <dbReference type="ARBA" id="ARBA00023002"/>
    </source>
</evidence>
<dbReference type="Pfam" id="PF00171">
    <property type="entry name" value="Aldedh"/>
    <property type="match status" value="1"/>
</dbReference>
<dbReference type="SUPFAM" id="SSF53720">
    <property type="entry name" value="ALDH-like"/>
    <property type="match status" value="1"/>
</dbReference>
<accession>A0ABV8UHD6</accession>
<dbReference type="Proteomes" id="UP001595799">
    <property type="component" value="Unassembled WGS sequence"/>
</dbReference>
<dbReference type="RefSeq" id="WP_382420624.1">
    <property type="nucleotide sequence ID" value="NZ_JBHSCW010000001.1"/>
</dbReference>
<protein>
    <submittedName>
        <fullName evidence="4">Aldehyde dehydrogenase family protein</fullName>
    </submittedName>
</protein>
<dbReference type="CDD" id="cd07122">
    <property type="entry name" value="ALDH_F20_ACDH"/>
    <property type="match status" value="1"/>
</dbReference>
<proteinExistence type="predicted"/>
<feature type="compositionally biased region" description="Low complexity" evidence="2">
    <location>
        <begin position="487"/>
        <end position="503"/>
    </location>
</feature>
<dbReference type="Gene3D" id="3.40.605.10">
    <property type="entry name" value="Aldehyde Dehydrogenase, Chain A, domain 1"/>
    <property type="match status" value="1"/>
</dbReference>
<evidence type="ECO:0000256" key="2">
    <source>
        <dbReference type="SAM" id="MobiDB-lite"/>
    </source>
</evidence>
<name>A0ABV8UHD6_9PROT</name>